<proteinExistence type="predicted"/>
<accession>A0A5B6ZLG4</accession>
<name>A0A5B6ZLG4_DAVIN</name>
<dbReference type="GO" id="GO:0000460">
    <property type="term" value="P:maturation of 5.8S rRNA"/>
    <property type="evidence" value="ECO:0007669"/>
    <property type="project" value="TreeGrafter"/>
</dbReference>
<evidence type="ECO:0000256" key="1">
    <source>
        <dbReference type="SAM" id="MobiDB-lite"/>
    </source>
</evidence>
<feature type="compositionally biased region" description="Basic and acidic residues" evidence="1">
    <location>
        <begin position="20"/>
        <end position="31"/>
    </location>
</feature>
<dbReference type="AlphaFoldDB" id="A0A5B6ZLG4"/>
<feature type="region of interest" description="Disordered" evidence="1">
    <location>
        <begin position="85"/>
        <end position="187"/>
    </location>
</feature>
<dbReference type="InterPro" id="IPR019324">
    <property type="entry name" value="MPP6"/>
</dbReference>
<dbReference type="Pfam" id="PF10175">
    <property type="entry name" value="MPP6"/>
    <property type="match status" value="1"/>
</dbReference>
<evidence type="ECO:0000313" key="2">
    <source>
        <dbReference type="EMBL" id="MPA44825.1"/>
    </source>
</evidence>
<gene>
    <name evidence="2" type="ORF">Din_014266</name>
</gene>
<organism evidence="2">
    <name type="scientific">Davidia involucrata</name>
    <name type="common">Dove tree</name>
    <dbReference type="NCBI Taxonomy" id="16924"/>
    <lineage>
        <taxon>Eukaryota</taxon>
        <taxon>Viridiplantae</taxon>
        <taxon>Streptophyta</taxon>
        <taxon>Embryophyta</taxon>
        <taxon>Tracheophyta</taxon>
        <taxon>Spermatophyta</taxon>
        <taxon>Magnoliopsida</taxon>
        <taxon>eudicotyledons</taxon>
        <taxon>Gunneridae</taxon>
        <taxon>Pentapetalae</taxon>
        <taxon>asterids</taxon>
        <taxon>Cornales</taxon>
        <taxon>Nyssaceae</taxon>
        <taxon>Davidia</taxon>
    </lineage>
</organism>
<dbReference type="PANTHER" id="PTHR13582:SF0">
    <property type="entry name" value="M-PHASE PHOSPHOPROTEIN 6"/>
    <property type="match status" value="1"/>
</dbReference>
<feature type="compositionally biased region" description="Polar residues" evidence="1">
    <location>
        <begin position="88"/>
        <end position="100"/>
    </location>
</feature>
<dbReference type="EMBL" id="GHES01014266">
    <property type="protein sequence ID" value="MPA44825.1"/>
    <property type="molecule type" value="Transcribed_RNA"/>
</dbReference>
<feature type="compositionally biased region" description="Polar residues" evidence="1">
    <location>
        <begin position="143"/>
        <end position="161"/>
    </location>
</feature>
<feature type="region of interest" description="Disordered" evidence="1">
    <location>
        <begin position="19"/>
        <end position="39"/>
    </location>
</feature>
<sequence length="187" mass="20813">MTKRELSSTLRNLKFMQRVAQREEKTKKEEEVTPDGNFPFSSIQKKCMVIMEGDPHPGAIKGRMSFQSFNPSIDKLNEEAANVCQPEASATCSGNQSGSTADREDGSTQDGSESLKLDSFNSDANGDLKRKQAKVVPDIQYPNKAQKNVQGNQVSTPNNIKGSHKQSKREKLDWNVLRPPKCQNKRG</sequence>
<dbReference type="PANTHER" id="PTHR13582">
    <property type="entry name" value="M-PHASE PHOSPHOPROTEIN 6"/>
    <property type="match status" value="1"/>
</dbReference>
<reference evidence="2" key="1">
    <citation type="submission" date="2019-08" db="EMBL/GenBank/DDBJ databases">
        <title>Reference gene set and small RNA set construction with multiple tissues from Davidia involucrata Baill.</title>
        <authorList>
            <person name="Yang H."/>
            <person name="Zhou C."/>
            <person name="Li G."/>
            <person name="Wang J."/>
            <person name="Gao P."/>
            <person name="Wang M."/>
            <person name="Wang R."/>
            <person name="Zhao Y."/>
        </authorList>
    </citation>
    <scope>NUCLEOTIDE SEQUENCE</scope>
    <source>
        <tissue evidence="2">Mixed with DoveR01_LX</tissue>
    </source>
</reference>
<protein>
    <submittedName>
        <fullName evidence="2">Putative M-phase phosphoprotein 6 isoform X1</fullName>
    </submittedName>
</protein>